<comment type="caution">
    <text evidence="1">The sequence shown here is derived from an EMBL/GenBank/DDBJ whole genome shotgun (WGS) entry which is preliminary data.</text>
</comment>
<dbReference type="EMBL" id="JACXAJ010000001">
    <property type="protein sequence ID" value="MBD1396490.1"/>
    <property type="molecule type" value="Genomic_DNA"/>
</dbReference>
<accession>A0ABR7XDW7</accession>
<evidence type="ECO:0000313" key="2">
    <source>
        <dbReference type="Proteomes" id="UP000625551"/>
    </source>
</evidence>
<organism evidence="1 2">
    <name type="scientific">Pontibacter aquaedesilientis</name>
    <dbReference type="NCBI Taxonomy" id="2766980"/>
    <lineage>
        <taxon>Bacteria</taxon>
        <taxon>Pseudomonadati</taxon>
        <taxon>Bacteroidota</taxon>
        <taxon>Cytophagia</taxon>
        <taxon>Cytophagales</taxon>
        <taxon>Hymenobacteraceae</taxon>
        <taxon>Pontibacter</taxon>
    </lineage>
</organism>
<sequence>MAATPIPPGFQDMLQFGLVEALLGRRSRRFFMGAEIPDGVFAYKSRHEPMPLSELEKMLVVTACAGNTGWHNMIHRAQRYAPHLSNYAAAAGGRTFPSAAGFHTSMTFFTDDEGVYVLDNRDAPAAADRAADGSLDLDAVVQAMQRHVRKLQEGRLKLPAEVPYVEAHNTWVTNQPGTLLVIPVADLAQHVLLALCYMLQNGLVLTDDINRRAIPGIERFQGIVDVTNTWPITFVEQLSLAEVSVELSTSCFAGALMLQAMGLGGWMYDGIDPFSVLGASDAAGVEGLGFRYDKDDRWPYPNPTGLEGVMEAYCPPHYPNMRAAVDAVCDRKFGQGGPFHPETPGPWQDSAKVRGAAQVHDEAFRECVALQAQYVLDTFGKFPGTVPSIFIITYLQAHHLDLDFYDKFYKPGAYLHTHAAHMAQWHPNSNKRQVK</sequence>
<proteinExistence type="predicted"/>
<evidence type="ECO:0000313" key="1">
    <source>
        <dbReference type="EMBL" id="MBD1396490.1"/>
    </source>
</evidence>
<dbReference type="Proteomes" id="UP000625551">
    <property type="component" value="Unassembled WGS sequence"/>
</dbReference>
<gene>
    <name evidence="1" type="ORF">H9Q13_04880</name>
</gene>
<keyword evidence="2" id="KW-1185">Reference proteome</keyword>
<protein>
    <submittedName>
        <fullName evidence="1">Uncharacterized protein</fullName>
    </submittedName>
</protein>
<reference evidence="1 2" key="1">
    <citation type="submission" date="2020-09" db="EMBL/GenBank/DDBJ databases">
        <title>Genome sequencing and assembly of Pontibacter sp.</title>
        <authorList>
            <person name="Chhetri G."/>
        </authorList>
    </citation>
    <scope>NUCLEOTIDE SEQUENCE [LARGE SCALE GENOMIC DNA]</scope>
    <source>
        <strain evidence="1 2">JH31</strain>
    </source>
</reference>
<dbReference type="RefSeq" id="WP_191182589.1">
    <property type="nucleotide sequence ID" value="NZ_JACXAJ010000001.1"/>
</dbReference>
<name>A0ABR7XDW7_9BACT</name>